<name>A0A6B9G0W5_9HYPH</name>
<dbReference type="Proteomes" id="UP000012488">
    <property type="component" value="Chromosome"/>
</dbReference>
<sequence>MHKLAPGSLYRLRTLAQTGARFYQVSVYMRRMEVLGLIEATGRTDPEKDSAEYSITDAGRAELEERYGPSSTMPIESGRS</sequence>
<accession>A0A6B9G0W5</accession>
<proteinExistence type="predicted"/>
<dbReference type="SUPFAM" id="SSF46785">
    <property type="entry name" value="Winged helix' DNA-binding domain"/>
    <property type="match status" value="1"/>
</dbReference>
<protein>
    <submittedName>
        <fullName evidence="2">Uncharacterized protein</fullName>
    </submittedName>
</protein>
<feature type="compositionally biased region" description="Polar residues" evidence="1">
    <location>
        <begin position="69"/>
        <end position="80"/>
    </location>
</feature>
<dbReference type="InterPro" id="IPR036390">
    <property type="entry name" value="WH_DNA-bd_sf"/>
</dbReference>
<reference evidence="2 3" key="2">
    <citation type="journal article" date="2013" name="Genome Announc.">
        <title>Draft Genome Sequence of Methylobacterium mesophilicum Strain SR1.6/6, Isolated from Citrus sinensis.</title>
        <authorList>
            <person name="Marinho Almeida D."/>
            <person name="Dini-Andreote F."/>
            <person name="Camargo Neves A.A."/>
            <person name="Juca Ramos R.T."/>
            <person name="Andreote F.D."/>
            <person name="Carneiro A.R."/>
            <person name="Oliveira de Souza Lima A."/>
            <person name="Caracciolo Gomes de Sa P.H."/>
            <person name="Ribeiro Barbosa M.S."/>
            <person name="Araujo W.L."/>
            <person name="Silva A."/>
        </authorList>
    </citation>
    <scope>NUCLEOTIDE SEQUENCE [LARGE SCALE GENOMIC DNA]</scope>
    <source>
        <strain evidence="2 3">SR1.6/6</strain>
    </source>
</reference>
<evidence type="ECO:0000313" key="2">
    <source>
        <dbReference type="EMBL" id="QGY05928.1"/>
    </source>
</evidence>
<dbReference type="OrthoDB" id="7999068at2"/>
<organism evidence="2 3">
    <name type="scientific">Methylobacterium mesophilicum SR1.6/6</name>
    <dbReference type="NCBI Taxonomy" id="908290"/>
    <lineage>
        <taxon>Bacteria</taxon>
        <taxon>Pseudomonadati</taxon>
        <taxon>Pseudomonadota</taxon>
        <taxon>Alphaproteobacteria</taxon>
        <taxon>Hyphomicrobiales</taxon>
        <taxon>Methylobacteriaceae</taxon>
        <taxon>Methylobacterium</taxon>
    </lineage>
</organism>
<feature type="region of interest" description="Disordered" evidence="1">
    <location>
        <begin position="43"/>
        <end position="80"/>
    </location>
</feature>
<dbReference type="EMBL" id="CP043538">
    <property type="protein sequence ID" value="QGY05928.1"/>
    <property type="molecule type" value="Genomic_DNA"/>
</dbReference>
<dbReference type="KEGG" id="mmes:MMSR116_31570"/>
<evidence type="ECO:0000256" key="1">
    <source>
        <dbReference type="SAM" id="MobiDB-lite"/>
    </source>
</evidence>
<reference evidence="2 3" key="1">
    <citation type="journal article" date="2012" name="Genet. Mol. Biol.">
        <title>Analysis of 16S rRNA and mxaF genes revealing insights into Methylobacterium niche-specific plant association.</title>
        <authorList>
            <person name="Dourado M.N."/>
            <person name="Andreote F.D."/>
            <person name="Dini-Andreote F."/>
            <person name="Conti R."/>
            <person name="Araujo J.M."/>
            <person name="Araujo W.L."/>
        </authorList>
    </citation>
    <scope>NUCLEOTIDE SEQUENCE [LARGE SCALE GENOMIC DNA]</scope>
    <source>
        <strain evidence="2 3">SR1.6/6</strain>
    </source>
</reference>
<gene>
    <name evidence="2" type="ORF">MMSR116_31570</name>
</gene>
<evidence type="ECO:0000313" key="3">
    <source>
        <dbReference type="Proteomes" id="UP000012488"/>
    </source>
</evidence>
<dbReference type="AlphaFoldDB" id="A0A6B9G0W5"/>
<dbReference type="RefSeq" id="WP_158169346.1">
    <property type="nucleotide sequence ID" value="NZ_CP043538.1"/>
</dbReference>